<evidence type="ECO:0000313" key="11">
    <source>
        <dbReference type="Proteomes" id="UP000472263"/>
    </source>
</evidence>
<dbReference type="GO" id="GO:0005634">
    <property type="term" value="C:nucleus"/>
    <property type="evidence" value="ECO:0007669"/>
    <property type="project" value="UniProtKB-SubCell"/>
</dbReference>
<evidence type="ECO:0000256" key="4">
    <source>
        <dbReference type="ARBA" id="ARBA00022737"/>
    </source>
</evidence>
<keyword evidence="6" id="KW-0862">Zinc</keyword>
<feature type="domain" description="C2H2-type" evidence="9">
    <location>
        <begin position="1"/>
        <end position="25"/>
    </location>
</feature>
<dbReference type="PROSITE" id="PS00028">
    <property type="entry name" value="ZINC_FINGER_C2H2_1"/>
    <property type="match status" value="1"/>
</dbReference>
<dbReference type="GO" id="GO:0045944">
    <property type="term" value="P:positive regulation of transcription by RNA polymerase II"/>
    <property type="evidence" value="ECO:0007669"/>
    <property type="project" value="UniProtKB-ARBA"/>
</dbReference>
<dbReference type="Pfam" id="PF00096">
    <property type="entry name" value="zf-C2H2"/>
    <property type="match status" value="2"/>
</dbReference>
<accession>A0A667WKN7</accession>
<dbReference type="Proteomes" id="UP000472263">
    <property type="component" value="Chromosome 13"/>
</dbReference>
<dbReference type="InterPro" id="IPR050329">
    <property type="entry name" value="GLI_C2H2-zinc-finger"/>
</dbReference>
<dbReference type="PANTHER" id="PTHR19818:SF157">
    <property type="entry name" value="C2H2-TYPE DOMAIN-CONTAINING PROTEIN"/>
    <property type="match status" value="1"/>
</dbReference>
<dbReference type="FunFam" id="3.30.160.60:FF:002129">
    <property type="entry name" value="Zinc finger protein 304"/>
    <property type="match status" value="1"/>
</dbReference>
<dbReference type="GO" id="GO:0008270">
    <property type="term" value="F:zinc ion binding"/>
    <property type="evidence" value="ECO:0007669"/>
    <property type="project" value="UniProtKB-KW"/>
</dbReference>
<proteinExistence type="inferred from homology"/>
<keyword evidence="3" id="KW-0479">Metal-binding</keyword>
<evidence type="ECO:0000259" key="9">
    <source>
        <dbReference type="PROSITE" id="PS50157"/>
    </source>
</evidence>
<reference evidence="10" key="3">
    <citation type="submission" date="2025-09" db="UniProtKB">
        <authorList>
            <consortium name="Ensembl"/>
        </authorList>
    </citation>
    <scope>IDENTIFICATION</scope>
</reference>
<feature type="domain" description="C2H2-type" evidence="9">
    <location>
        <begin position="27"/>
        <end position="55"/>
    </location>
</feature>
<organism evidence="10 11">
    <name type="scientific">Myripristis murdjan</name>
    <name type="common">pinecone soldierfish</name>
    <dbReference type="NCBI Taxonomy" id="586833"/>
    <lineage>
        <taxon>Eukaryota</taxon>
        <taxon>Metazoa</taxon>
        <taxon>Chordata</taxon>
        <taxon>Craniata</taxon>
        <taxon>Vertebrata</taxon>
        <taxon>Euteleostomi</taxon>
        <taxon>Actinopterygii</taxon>
        <taxon>Neopterygii</taxon>
        <taxon>Teleostei</taxon>
        <taxon>Neoteleostei</taxon>
        <taxon>Acanthomorphata</taxon>
        <taxon>Holocentriformes</taxon>
        <taxon>Holocentridae</taxon>
        <taxon>Myripristis</taxon>
    </lineage>
</organism>
<evidence type="ECO:0000256" key="7">
    <source>
        <dbReference type="ARBA" id="ARBA00023242"/>
    </source>
</evidence>
<dbReference type="PANTHER" id="PTHR19818">
    <property type="entry name" value="ZINC FINGER PROTEIN ZIC AND GLI"/>
    <property type="match status" value="1"/>
</dbReference>
<comment type="similarity">
    <text evidence="2">Belongs to the krueppel C2H2-type zinc-finger protein family.</text>
</comment>
<comment type="subcellular location">
    <subcellularLocation>
        <location evidence="1">Nucleus</location>
    </subcellularLocation>
</comment>
<reference evidence="10" key="1">
    <citation type="submission" date="2019-06" db="EMBL/GenBank/DDBJ databases">
        <authorList>
            <consortium name="Wellcome Sanger Institute Data Sharing"/>
        </authorList>
    </citation>
    <scope>NUCLEOTIDE SEQUENCE [LARGE SCALE GENOMIC DNA]</scope>
</reference>
<dbReference type="SUPFAM" id="SSF57667">
    <property type="entry name" value="beta-beta-alpha zinc fingers"/>
    <property type="match status" value="1"/>
</dbReference>
<keyword evidence="4" id="KW-0677">Repeat</keyword>
<dbReference type="InterPro" id="IPR036236">
    <property type="entry name" value="Znf_C2H2_sf"/>
</dbReference>
<keyword evidence="5 8" id="KW-0863">Zinc-finger</keyword>
<dbReference type="PROSITE" id="PS50157">
    <property type="entry name" value="ZINC_FINGER_C2H2_2"/>
    <property type="match status" value="2"/>
</dbReference>
<sequence>MQCGKSFYRAHGLKMHQMVHTGERRPFSCETCGKCFIQKSALKMHQKTSHSGENSLS</sequence>
<dbReference type="Ensembl" id="ENSMMDT00005002229.1">
    <property type="protein sequence ID" value="ENSMMDP00005002192.1"/>
    <property type="gene ID" value="ENSMMDG00005001203.1"/>
</dbReference>
<reference evidence="10" key="2">
    <citation type="submission" date="2025-08" db="UniProtKB">
        <authorList>
            <consortium name="Ensembl"/>
        </authorList>
    </citation>
    <scope>IDENTIFICATION</scope>
</reference>
<dbReference type="InterPro" id="IPR013087">
    <property type="entry name" value="Znf_C2H2_type"/>
</dbReference>
<evidence type="ECO:0000256" key="6">
    <source>
        <dbReference type="ARBA" id="ARBA00022833"/>
    </source>
</evidence>
<name>A0A667WKN7_9TELE</name>
<dbReference type="AlphaFoldDB" id="A0A667WKN7"/>
<evidence type="ECO:0000256" key="5">
    <source>
        <dbReference type="ARBA" id="ARBA00022771"/>
    </source>
</evidence>
<evidence type="ECO:0000256" key="8">
    <source>
        <dbReference type="PROSITE-ProRule" id="PRU00042"/>
    </source>
</evidence>
<evidence type="ECO:0000256" key="2">
    <source>
        <dbReference type="ARBA" id="ARBA00006991"/>
    </source>
</evidence>
<evidence type="ECO:0000256" key="3">
    <source>
        <dbReference type="ARBA" id="ARBA00022723"/>
    </source>
</evidence>
<evidence type="ECO:0000313" key="10">
    <source>
        <dbReference type="Ensembl" id="ENSMMDP00005002192.1"/>
    </source>
</evidence>
<dbReference type="GO" id="GO:0000978">
    <property type="term" value="F:RNA polymerase II cis-regulatory region sequence-specific DNA binding"/>
    <property type="evidence" value="ECO:0007669"/>
    <property type="project" value="TreeGrafter"/>
</dbReference>
<dbReference type="Gene3D" id="3.30.160.60">
    <property type="entry name" value="Classic Zinc Finger"/>
    <property type="match status" value="2"/>
</dbReference>
<protein>
    <recommendedName>
        <fullName evidence="9">C2H2-type domain-containing protein</fullName>
    </recommendedName>
</protein>
<evidence type="ECO:0000256" key="1">
    <source>
        <dbReference type="ARBA" id="ARBA00004123"/>
    </source>
</evidence>
<dbReference type="GeneTree" id="ENSGT00950000183052"/>
<keyword evidence="7" id="KW-0539">Nucleus</keyword>
<dbReference type="SMART" id="SM00355">
    <property type="entry name" value="ZnF_C2H2"/>
    <property type="match status" value="2"/>
</dbReference>
<keyword evidence="11" id="KW-1185">Reference proteome</keyword>
<dbReference type="GO" id="GO:0000981">
    <property type="term" value="F:DNA-binding transcription factor activity, RNA polymerase II-specific"/>
    <property type="evidence" value="ECO:0007669"/>
    <property type="project" value="TreeGrafter"/>
</dbReference>